<organism evidence="3 4">
    <name type="scientific">Orchesella dallaii</name>
    <dbReference type="NCBI Taxonomy" id="48710"/>
    <lineage>
        <taxon>Eukaryota</taxon>
        <taxon>Metazoa</taxon>
        <taxon>Ecdysozoa</taxon>
        <taxon>Arthropoda</taxon>
        <taxon>Hexapoda</taxon>
        <taxon>Collembola</taxon>
        <taxon>Entomobryomorpha</taxon>
        <taxon>Entomobryoidea</taxon>
        <taxon>Orchesellidae</taxon>
        <taxon>Orchesellinae</taxon>
        <taxon>Orchesella</taxon>
    </lineage>
</organism>
<proteinExistence type="predicted"/>
<feature type="compositionally biased region" description="Basic residues" evidence="1">
    <location>
        <begin position="306"/>
        <end position="320"/>
    </location>
</feature>
<gene>
    <name evidence="3" type="ORF">ODALV1_LOCUS8659</name>
</gene>
<dbReference type="Proteomes" id="UP001642540">
    <property type="component" value="Unassembled WGS sequence"/>
</dbReference>
<accession>A0ABP1QA77</accession>
<keyword evidence="4" id="KW-1185">Reference proteome</keyword>
<reference evidence="3 4" key="1">
    <citation type="submission" date="2024-08" db="EMBL/GenBank/DDBJ databases">
        <authorList>
            <person name="Cucini C."/>
            <person name="Frati F."/>
        </authorList>
    </citation>
    <scope>NUCLEOTIDE SEQUENCE [LARGE SCALE GENOMIC DNA]</scope>
</reference>
<evidence type="ECO:0000313" key="3">
    <source>
        <dbReference type="EMBL" id="CAL8093980.1"/>
    </source>
</evidence>
<name>A0ABP1QA77_9HEXA</name>
<feature type="signal peptide" evidence="2">
    <location>
        <begin position="1"/>
        <end position="24"/>
    </location>
</feature>
<dbReference type="EMBL" id="CAXLJM020000026">
    <property type="protein sequence ID" value="CAL8093980.1"/>
    <property type="molecule type" value="Genomic_DNA"/>
</dbReference>
<sequence>MKSRRKMSLLVIVILQFFTTDVLSAENQTALPEPGKDEKSNILEDSPEIGKSAIQIPETIYQYVPVPMKPPPPKTIPGYYNSNPMTTYSPPPASVHMMAPPRYYNPYSVPIPVSQLTPADDRMFSKFAVVPPLIDKFPFNLWGPHGYYNLCTRTTPEDPVWSWGCAQAPYNVMGDVYQQQQQQQQLQQQPQQYQQPPPMLSQPYQNPNVHSYPYMGSLPAASSTYNTYTMPSSPDPNLNFLQQLANQYAQNPSTGYTSNGYYNYGGGTYAPVPNTGNFMSSAAYSSTPGRIYNYNMGHRGTLRSGSKSKKQKKMKAKPKVKPPVVKVEEEEEEVEEYLAEAEEE</sequence>
<feature type="compositionally biased region" description="Low complexity" evidence="1">
    <location>
        <begin position="181"/>
        <end position="194"/>
    </location>
</feature>
<comment type="caution">
    <text evidence="3">The sequence shown here is derived from an EMBL/GenBank/DDBJ whole genome shotgun (WGS) entry which is preliminary data.</text>
</comment>
<feature type="region of interest" description="Disordered" evidence="1">
    <location>
        <begin position="298"/>
        <end position="332"/>
    </location>
</feature>
<feature type="chain" id="PRO_5046814219" evidence="2">
    <location>
        <begin position="25"/>
        <end position="344"/>
    </location>
</feature>
<feature type="region of interest" description="Disordered" evidence="1">
    <location>
        <begin position="181"/>
        <end position="200"/>
    </location>
</feature>
<evidence type="ECO:0000256" key="2">
    <source>
        <dbReference type="SAM" id="SignalP"/>
    </source>
</evidence>
<protein>
    <submittedName>
        <fullName evidence="3">Uncharacterized protein</fullName>
    </submittedName>
</protein>
<evidence type="ECO:0000313" key="4">
    <source>
        <dbReference type="Proteomes" id="UP001642540"/>
    </source>
</evidence>
<keyword evidence="2" id="KW-0732">Signal</keyword>
<evidence type="ECO:0000256" key="1">
    <source>
        <dbReference type="SAM" id="MobiDB-lite"/>
    </source>
</evidence>